<dbReference type="InterPro" id="IPR015897">
    <property type="entry name" value="CHK_kinase-like"/>
</dbReference>
<organism evidence="2 3">
    <name type="scientific">Mycolicibacterium fluoranthenivorans</name>
    <dbReference type="NCBI Taxonomy" id="258505"/>
    <lineage>
        <taxon>Bacteria</taxon>
        <taxon>Bacillati</taxon>
        <taxon>Actinomycetota</taxon>
        <taxon>Actinomycetes</taxon>
        <taxon>Mycobacteriales</taxon>
        <taxon>Mycobacteriaceae</taxon>
        <taxon>Mycolicibacterium</taxon>
    </lineage>
</organism>
<evidence type="ECO:0000313" key="3">
    <source>
        <dbReference type="Proteomes" id="UP000547444"/>
    </source>
</evidence>
<dbReference type="EMBL" id="JAANOW010000001">
    <property type="protein sequence ID" value="NIH94534.1"/>
    <property type="molecule type" value="Genomic_DNA"/>
</dbReference>
<dbReference type="PANTHER" id="PTHR23020">
    <property type="entry name" value="UNCHARACTERIZED NUCLEAR HORMONE RECEPTOR-RELATED"/>
    <property type="match status" value="1"/>
</dbReference>
<feature type="domain" description="CHK kinase-like" evidence="1">
    <location>
        <begin position="115"/>
        <end position="291"/>
    </location>
</feature>
<dbReference type="PANTHER" id="PTHR23020:SF41">
    <property type="entry name" value="AMINOGLYCOSIDE PHOSPHOTRANSFERASE DOMAIN-CONTAINING PROTEIN"/>
    <property type="match status" value="1"/>
</dbReference>
<reference evidence="2 3" key="1">
    <citation type="submission" date="2020-03" db="EMBL/GenBank/DDBJ databases">
        <title>Sequencing the genomes of 1000 actinobacteria strains.</title>
        <authorList>
            <person name="Klenk H.-P."/>
        </authorList>
    </citation>
    <scope>NUCLEOTIDE SEQUENCE [LARGE SCALE GENOMIC DNA]</scope>
    <source>
        <strain evidence="2 3">DSM 44556</strain>
    </source>
</reference>
<dbReference type="InterPro" id="IPR052961">
    <property type="entry name" value="Oxido-Kinase-like_Enzymes"/>
</dbReference>
<dbReference type="SMART" id="SM00587">
    <property type="entry name" value="CHK"/>
    <property type="match status" value="1"/>
</dbReference>
<proteinExistence type="predicted"/>
<dbReference type="GO" id="GO:0016301">
    <property type="term" value="F:kinase activity"/>
    <property type="evidence" value="ECO:0007669"/>
    <property type="project" value="UniProtKB-KW"/>
</dbReference>
<name>A0A7X5TXF2_9MYCO</name>
<keyword evidence="2" id="KW-0418">Kinase</keyword>
<dbReference type="Pfam" id="PF02958">
    <property type="entry name" value="EcKL"/>
    <property type="match status" value="1"/>
</dbReference>
<dbReference type="Proteomes" id="UP000547444">
    <property type="component" value="Unassembled WGS sequence"/>
</dbReference>
<dbReference type="AlphaFoldDB" id="A0A7X5TXF2"/>
<dbReference type="Gene3D" id="3.90.1200.10">
    <property type="match status" value="1"/>
</dbReference>
<dbReference type="InterPro" id="IPR011009">
    <property type="entry name" value="Kinase-like_dom_sf"/>
</dbReference>
<sequence>MSISNADDLTPEWFTRVLGSSGAMVIDVHREQLSSGAMCGMTRAGLTWDTIGHEPASVIVKYPTADPGTRALAEAMRMYELEVQFYRDLAPHLAGVSIPTCYFSELNHTTSAFTLVLEDLRGKTRPGDVLTESTADECAAVLDQLAHLQGASWNLSAAAAMPWLADRNRTYTVFDSMPAGLQPWLDRFGHALEPEQVALFETVIPQAGRWIRSWNGPSVVQHGDLRTDNILFSLDPVPRATIVDFQTVRLGPPGIDPAYFLGSSLSTQNRRAYELDLLKEFHRHLVAVGAADYDFNACLRDYREGAIYAVFLFCGLSSQIPPSERFDRVIADQTRRYADMALDLNSARLANLM</sequence>
<dbReference type="RefSeq" id="WP_167157092.1">
    <property type="nucleotide sequence ID" value="NZ_JAANOW010000001.1"/>
</dbReference>
<evidence type="ECO:0000313" key="2">
    <source>
        <dbReference type="EMBL" id="NIH94534.1"/>
    </source>
</evidence>
<keyword evidence="3" id="KW-1185">Reference proteome</keyword>
<protein>
    <submittedName>
        <fullName evidence="2">Aminoglycoside/choline kinase family phosphotransferase</fullName>
    </submittedName>
</protein>
<dbReference type="SUPFAM" id="SSF56112">
    <property type="entry name" value="Protein kinase-like (PK-like)"/>
    <property type="match status" value="1"/>
</dbReference>
<evidence type="ECO:0000259" key="1">
    <source>
        <dbReference type="SMART" id="SM00587"/>
    </source>
</evidence>
<accession>A0A7X5TXF2</accession>
<comment type="caution">
    <text evidence="2">The sequence shown here is derived from an EMBL/GenBank/DDBJ whole genome shotgun (WGS) entry which is preliminary data.</text>
</comment>
<gene>
    <name evidence="2" type="ORF">FHU31_001490</name>
</gene>
<keyword evidence="2" id="KW-0808">Transferase</keyword>
<dbReference type="InterPro" id="IPR004119">
    <property type="entry name" value="EcKL"/>
</dbReference>